<proteinExistence type="predicted"/>
<sequence length="110" mass="12003">MKHENNYFSTVISGATHSKNAVVEEHGVIVFEVPIEGYILCAEHQDTGVRVSFEKVLSHVNGNEFHPASHVAQVIALDVSPQLVVVNNEFRTASHVAHAAEIFRSSSGLL</sequence>
<reference evidence="1 2" key="1">
    <citation type="journal article" date="2023" name="Life. Sci Alliance">
        <title>Evolutionary insights into 3D genome organization and epigenetic landscape of Vigna mungo.</title>
        <authorList>
            <person name="Junaid A."/>
            <person name="Singh B."/>
            <person name="Bhatia S."/>
        </authorList>
    </citation>
    <scope>NUCLEOTIDE SEQUENCE [LARGE SCALE GENOMIC DNA]</scope>
    <source>
        <strain evidence="1">Urdbean</strain>
    </source>
</reference>
<accession>A0AAQ3SGC3</accession>
<evidence type="ECO:0000313" key="2">
    <source>
        <dbReference type="Proteomes" id="UP001374535"/>
    </source>
</evidence>
<dbReference type="AlphaFoldDB" id="A0AAQ3SGC3"/>
<dbReference type="EMBL" id="CP144700">
    <property type="protein sequence ID" value="WVZ26209.1"/>
    <property type="molecule type" value="Genomic_DNA"/>
</dbReference>
<organism evidence="1 2">
    <name type="scientific">Vigna mungo</name>
    <name type="common">Black gram</name>
    <name type="synonym">Phaseolus mungo</name>
    <dbReference type="NCBI Taxonomy" id="3915"/>
    <lineage>
        <taxon>Eukaryota</taxon>
        <taxon>Viridiplantae</taxon>
        <taxon>Streptophyta</taxon>
        <taxon>Embryophyta</taxon>
        <taxon>Tracheophyta</taxon>
        <taxon>Spermatophyta</taxon>
        <taxon>Magnoliopsida</taxon>
        <taxon>eudicotyledons</taxon>
        <taxon>Gunneridae</taxon>
        <taxon>Pentapetalae</taxon>
        <taxon>rosids</taxon>
        <taxon>fabids</taxon>
        <taxon>Fabales</taxon>
        <taxon>Fabaceae</taxon>
        <taxon>Papilionoideae</taxon>
        <taxon>50 kb inversion clade</taxon>
        <taxon>NPAAA clade</taxon>
        <taxon>indigoferoid/millettioid clade</taxon>
        <taxon>Phaseoleae</taxon>
        <taxon>Vigna</taxon>
    </lineage>
</organism>
<keyword evidence="2" id="KW-1185">Reference proteome</keyword>
<name>A0AAQ3SGC3_VIGMU</name>
<protein>
    <submittedName>
        <fullName evidence="1">Uncharacterized protein</fullName>
    </submittedName>
</protein>
<dbReference type="Proteomes" id="UP001374535">
    <property type="component" value="Chromosome 1"/>
</dbReference>
<gene>
    <name evidence="1" type="ORF">V8G54_004753</name>
</gene>
<evidence type="ECO:0000313" key="1">
    <source>
        <dbReference type="EMBL" id="WVZ26209.1"/>
    </source>
</evidence>